<comment type="similarity">
    <text evidence="1 2">Belongs to the arylamine N-acetyltransferase family.</text>
</comment>
<dbReference type="Proteomes" id="UP001060919">
    <property type="component" value="Chromosome"/>
</dbReference>
<dbReference type="SUPFAM" id="SSF54001">
    <property type="entry name" value="Cysteine proteinases"/>
    <property type="match status" value="1"/>
</dbReference>
<dbReference type="InterPro" id="IPR001447">
    <property type="entry name" value="Arylamine_N-AcTrfase"/>
</dbReference>
<proteinExistence type="inferred from homology"/>
<organism evidence="3 4">
    <name type="scientific">Aureispira anguillae</name>
    <dbReference type="NCBI Taxonomy" id="2864201"/>
    <lineage>
        <taxon>Bacteria</taxon>
        <taxon>Pseudomonadati</taxon>
        <taxon>Bacteroidota</taxon>
        <taxon>Saprospiria</taxon>
        <taxon>Saprospirales</taxon>
        <taxon>Saprospiraceae</taxon>
        <taxon>Aureispira</taxon>
    </lineage>
</organism>
<dbReference type="PANTHER" id="PTHR11786:SF0">
    <property type="entry name" value="ARYLAMINE N-ACETYLTRANSFERASE 4-RELATED"/>
    <property type="match status" value="1"/>
</dbReference>
<dbReference type="PRINTS" id="PR01543">
    <property type="entry name" value="ANATRNSFRASE"/>
</dbReference>
<name>A0A915YC10_9BACT</name>
<accession>A0A915YC10</accession>
<dbReference type="EMBL" id="AP026867">
    <property type="protein sequence ID" value="BDS10279.1"/>
    <property type="molecule type" value="Genomic_DNA"/>
</dbReference>
<evidence type="ECO:0000313" key="3">
    <source>
        <dbReference type="EMBL" id="BDS10279.1"/>
    </source>
</evidence>
<dbReference type="Pfam" id="PF00797">
    <property type="entry name" value="Acetyltransf_2"/>
    <property type="match status" value="1"/>
</dbReference>
<dbReference type="InterPro" id="IPR053710">
    <property type="entry name" value="Arylamine_NAT_domain_sf"/>
</dbReference>
<dbReference type="Gene3D" id="3.30.2140.20">
    <property type="match status" value="1"/>
</dbReference>
<evidence type="ECO:0000256" key="1">
    <source>
        <dbReference type="ARBA" id="ARBA00006547"/>
    </source>
</evidence>
<dbReference type="AlphaFoldDB" id="A0A915YC10"/>
<gene>
    <name evidence="3" type="ORF">AsAng_0009870</name>
</gene>
<reference evidence="3" key="1">
    <citation type="submission" date="2022-09" db="EMBL/GenBank/DDBJ databases">
        <title>Aureispira anguillicida sp. nov., isolated from Leptocephalus of Japanese eel Anguilla japonica.</title>
        <authorList>
            <person name="Yuasa K."/>
            <person name="Mekata T."/>
            <person name="Ikunari K."/>
        </authorList>
    </citation>
    <scope>NUCLEOTIDE SEQUENCE</scope>
    <source>
        <strain evidence="3">EL160426</strain>
    </source>
</reference>
<dbReference type="InterPro" id="IPR038765">
    <property type="entry name" value="Papain-like_cys_pep_sf"/>
</dbReference>
<sequence length="251" mass="29248">MNLKSYLKRINYHKDLVLNKALLFELQQCHLKNVPFENLDIHYNRVIELDLTAIYNKIVEHKRGGFCYELNGLFYSLLKEIGFDVWMVSGRVYNGKGGYGQEYDHLALMVALDGDHYLVDVGFGKFSSQPLRINFEEELLDDVGCFKFDRLDENYWRVNEVIEGELVPQYIFSPQKRALQEFQEMCTFHQSSPASHFTQKRVVSLPTKEGRITLNDQQFKITKQGVTETIAIKNEAQFEAVLMDQFAIKII</sequence>
<evidence type="ECO:0000313" key="4">
    <source>
        <dbReference type="Proteomes" id="UP001060919"/>
    </source>
</evidence>
<keyword evidence="4" id="KW-1185">Reference proteome</keyword>
<dbReference type="KEGG" id="aup:AsAng_0009870"/>
<dbReference type="PANTHER" id="PTHR11786">
    <property type="entry name" value="N-HYDROXYARYLAMINE O-ACETYLTRANSFERASE"/>
    <property type="match status" value="1"/>
</dbReference>
<dbReference type="RefSeq" id="WP_264791604.1">
    <property type="nucleotide sequence ID" value="NZ_AP026867.1"/>
</dbReference>
<protein>
    <submittedName>
        <fullName evidence="3">Arylamine N-acetyltransferase</fullName>
    </submittedName>
</protein>
<dbReference type="GO" id="GO:0016407">
    <property type="term" value="F:acetyltransferase activity"/>
    <property type="evidence" value="ECO:0007669"/>
    <property type="project" value="InterPro"/>
</dbReference>
<evidence type="ECO:0000256" key="2">
    <source>
        <dbReference type="RuleBase" id="RU003452"/>
    </source>
</evidence>